<evidence type="ECO:0000313" key="3">
    <source>
        <dbReference type="Proteomes" id="UP000230078"/>
    </source>
</evidence>
<protein>
    <recommendedName>
        <fullName evidence="4">PsbP C-terminal domain-containing protein</fullName>
    </recommendedName>
</protein>
<accession>A0A2M7V3Y7</accession>
<evidence type="ECO:0000313" key="2">
    <source>
        <dbReference type="EMBL" id="PIZ93244.1"/>
    </source>
</evidence>
<gene>
    <name evidence="2" type="ORF">COX83_02440</name>
</gene>
<dbReference type="Pfam" id="PF18933">
    <property type="entry name" value="PsbP_2"/>
    <property type="match status" value="1"/>
</dbReference>
<dbReference type="PROSITE" id="PS51257">
    <property type="entry name" value="PROKAR_LIPOPROTEIN"/>
    <property type="match status" value="1"/>
</dbReference>
<proteinExistence type="predicted"/>
<dbReference type="Proteomes" id="UP000230078">
    <property type="component" value="Unassembled WGS sequence"/>
</dbReference>
<dbReference type="EMBL" id="PFPI01000032">
    <property type="protein sequence ID" value="PIZ93244.1"/>
    <property type="molecule type" value="Genomic_DNA"/>
</dbReference>
<organism evidence="2 3">
    <name type="scientific">Candidatus Magasanikbacteria bacterium CG_4_10_14_0_2_um_filter_41_31</name>
    <dbReference type="NCBI Taxonomy" id="1974639"/>
    <lineage>
        <taxon>Bacteria</taxon>
        <taxon>Candidatus Magasanikiibacteriota</taxon>
    </lineage>
</organism>
<evidence type="ECO:0000256" key="1">
    <source>
        <dbReference type="SAM" id="SignalP"/>
    </source>
</evidence>
<reference evidence="3" key="1">
    <citation type="submission" date="2017-09" db="EMBL/GenBank/DDBJ databases">
        <title>Depth-based differentiation of microbial function through sediment-hosted aquifers and enrichment of novel symbionts in the deep terrestrial subsurface.</title>
        <authorList>
            <person name="Probst A.J."/>
            <person name="Ladd B."/>
            <person name="Jarett J.K."/>
            <person name="Geller-Mcgrath D.E."/>
            <person name="Sieber C.M.K."/>
            <person name="Emerson J.B."/>
            <person name="Anantharaman K."/>
            <person name="Thomas B.C."/>
            <person name="Malmstrom R."/>
            <person name="Stieglmeier M."/>
            <person name="Klingl A."/>
            <person name="Woyke T."/>
            <person name="Ryan C.M."/>
            <person name="Banfield J.F."/>
        </authorList>
    </citation>
    <scope>NUCLEOTIDE SEQUENCE [LARGE SCALE GENOMIC DNA]</scope>
</reference>
<name>A0A2M7V3Y7_9BACT</name>
<evidence type="ECO:0008006" key="4">
    <source>
        <dbReference type="Google" id="ProtNLM"/>
    </source>
</evidence>
<dbReference type="AlphaFoldDB" id="A0A2M7V3Y7"/>
<dbReference type="Gene3D" id="3.40.1000.10">
    <property type="entry name" value="Mog1/PsbP, alpha/beta/alpha sandwich"/>
    <property type="match status" value="1"/>
</dbReference>
<keyword evidence="1" id="KW-0732">Signal</keyword>
<comment type="caution">
    <text evidence="2">The sequence shown here is derived from an EMBL/GenBank/DDBJ whole genome shotgun (WGS) entry which is preliminary data.</text>
</comment>
<feature type="signal peptide" evidence="1">
    <location>
        <begin position="1"/>
        <end position="27"/>
    </location>
</feature>
<feature type="chain" id="PRO_5014598106" description="PsbP C-terminal domain-containing protein" evidence="1">
    <location>
        <begin position="28"/>
        <end position="198"/>
    </location>
</feature>
<sequence>MDTKKTIVSLAVVLTLVGAGCSTPASAPSTDNAGNATTSNVAPMKYKDFNAGITLYYPADWKQEKQPSGNGVVFLAKAGSSGLQDNVGFTKQDLSAFPPVTLDQYTGIIKDDTMKRLKNANILSTEKTTLGGMEAGVMTYTAEYPDKSDKPMKIRNTYVLKDKNAYILTYTATEDTFDTYLDAAKEIEASFEFNEPIQ</sequence>